<keyword evidence="1" id="KW-0238">DNA-binding</keyword>
<dbReference type="PROSITE" id="PS51197">
    <property type="entry name" value="HTH_RRF2_2"/>
    <property type="match status" value="1"/>
</dbReference>
<dbReference type="Pfam" id="PF02082">
    <property type="entry name" value="Rrf2"/>
    <property type="match status" value="1"/>
</dbReference>
<reference evidence="2" key="2">
    <citation type="submission" date="2020-09" db="EMBL/GenBank/DDBJ databases">
        <authorList>
            <person name="Sun Q."/>
            <person name="Kim S."/>
        </authorList>
    </citation>
    <scope>NUCLEOTIDE SEQUENCE</scope>
    <source>
        <strain evidence="2">KCTC 42650</strain>
    </source>
</reference>
<dbReference type="Proteomes" id="UP000626220">
    <property type="component" value="Unassembled WGS sequence"/>
</dbReference>
<dbReference type="GO" id="GO:0005829">
    <property type="term" value="C:cytosol"/>
    <property type="evidence" value="ECO:0007669"/>
    <property type="project" value="TreeGrafter"/>
</dbReference>
<dbReference type="InterPro" id="IPR030489">
    <property type="entry name" value="TR_Rrf2-type_CS"/>
</dbReference>
<name>A0A8J3M6Z8_9RHOB</name>
<evidence type="ECO:0000313" key="3">
    <source>
        <dbReference type="Proteomes" id="UP000626220"/>
    </source>
</evidence>
<protein>
    <submittedName>
        <fullName evidence="2">Rrf2 family transcriptional regulator</fullName>
    </submittedName>
</protein>
<evidence type="ECO:0000313" key="2">
    <source>
        <dbReference type="EMBL" id="GHF43564.1"/>
    </source>
</evidence>
<dbReference type="Gene3D" id="1.10.10.10">
    <property type="entry name" value="Winged helix-like DNA-binding domain superfamily/Winged helix DNA-binding domain"/>
    <property type="match status" value="1"/>
</dbReference>
<dbReference type="GO" id="GO:0003700">
    <property type="term" value="F:DNA-binding transcription factor activity"/>
    <property type="evidence" value="ECO:0007669"/>
    <property type="project" value="TreeGrafter"/>
</dbReference>
<organism evidence="2 3">
    <name type="scientific">Seohaeicola zhoushanensis</name>
    <dbReference type="NCBI Taxonomy" id="1569283"/>
    <lineage>
        <taxon>Bacteria</taxon>
        <taxon>Pseudomonadati</taxon>
        <taxon>Pseudomonadota</taxon>
        <taxon>Alphaproteobacteria</taxon>
        <taxon>Rhodobacterales</taxon>
        <taxon>Roseobacteraceae</taxon>
        <taxon>Seohaeicola</taxon>
    </lineage>
</organism>
<proteinExistence type="predicted"/>
<accession>A0A8J3M6Z8</accession>
<dbReference type="RefSeq" id="WP_189679341.1">
    <property type="nucleotide sequence ID" value="NZ_BNCJ01000002.1"/>
</dbReference>
<gene>
    <name evidence="2" type="ORF">GCM10017056_14330</name>
</gene>
<evidence type="ECO:0000256" key="1">
    <source>
        <dbReference type="ARBA" id="ARBA00023125"/>
    </source>
</evidence>
<dbReference type="GO" id="GO:0003677">
    <property type="term" value="F:DNA binding"/>
    <property type="evidence" value="ECO:0007669"/>
    <property type="project" value="UniProtKB-KW"/>
</dbReference>
<dbReference type="NCBIfam" id="TIGR00738">
    <property type="entry name" value="rrf2_super"/>
    <property type="match status" value="1"/>
</dbReference>
<keyword evidence="3" id="KW-1185">Reference proteome</keyword>
<sequence length="148" mass="16303">MRVTKRTSIAMRLLMYCATHPERLVTKSEVAECCDVSENHLAQVINQLGRIGYLDTQRGRNGGIRLGRAPSAISIGQVFRDVEGCPDVNHCVADSDCSCRFVGACALRNVLADASQAFYSHLDHFSLADIMRDNSAMALMLQPMREVA</sequence>
<dbReference type="SUPFAM" id="SSF46785">
    <property type="entry name" value="Winged helix' DNA-binding domain"/>
    <property type="match status" value="1"/>
</dbReference>
<dbReference type="PROSITE" id="PS01332">
    <property type="entry name" value="HTH_RRF2_1"/>
    <property type="match status" value="1"/>
</dbReference>
<dbReference type="InterPro" id="IPR036388">
    <property type="entry name" value="WH-like_DNA-bd_sf"/>
</dbReference>
<dbReference type="PANTHER" id="PTHR33221:SF4">
    <property type="entry name" value="HTH-TYPE TRANSCRIPTIONAL REPRESSOR NSRR"/>
    <property type="match status" value="1"/>
</dbReference>
<dbReference type="InterPro" id="IPR036390">
    <property type="entry name" value="WH_DNA-bd_sf"/>
</dbReference>
<dbReference type="InterPro" id="IPR000944">
    <property type="entry name" value="Tscrpt_reg_Rrf2"/>
</dbReference>
<dbReference type="EMBL" id="BNCJ01000002">
    <property type="protein sequence ID" value="GHF43564.1"/>
    <property type="molecule type" value="Genomic_DNA"/>
</dbReference>
<reference evidence="2" key="1">
    <citation type="journal article" date="2014" name="Int. J. Syst. Evol. Microbiol.">
        <title>Complete genome sequence of Corynebacterium casei LMG S-19264T (=DSM 44701T), isolated from a smear-ripened cheese.</title>
        <authorList>
            <consortium name="US DOE Joint Genome Institute (JGI-PGF)"/>
            <person name="Walter F."/>
            <person name="Albersmeier A."/>
            <person name="Kalinowski J."/>
            <person name="Ruckert C."/>
        </authorList>
    </citation>
    <scope>NUCLEOTIDE SEQUENCE</scope>
    <source>
        <strain evidence="2">KCTC 42650</strain>
    </source>
</reference>
<comment type="caution">
    <text evidence="2">The sequence shown here is derived from an EMBL/GenBank/DDBJ whole genome shotgun (WGS) entry which is preliminary data.</text>
</comment>
<dbReference type="PANTHER" id="PTHR33221">
    <property type="entry name" value="WINGED HELIX-TURN-HELIX TRANSCRIPTIONAL REGULATOR, RRF2 FAMILY"/>
    <property type="match status" value="1"/>
</dbReference>
<dbReference type="AlphaFoldDB" id="A0A8J3M6Z8"/>